<accession>A0A4R3XS70</accession>
<feature type="site" description="Interaction with target DNA" evidence="6">
    <location>
        <position position="84"/>
    </location>
</feature>
<feature type="binding site" evidence="6">
    <location>
        <position position="46"/>
    </location>
    <ligand>
        <name>Mg(2+)</name>
        <dbReference type="ChEBI" id="CHEBI:18420"/>
    </ligand>
</feature>
<comment type="catalytic activity">
    <reaction evidence="6">
        <text>Endonucleolytic cleavage at apurinic or apyrimidinic sites to products with a 5'-phosphate.</text>
        <dbReference type="EC" id="3.1.21.7"/>
    </reaction>
</comment>
<keyword evidence="3 6" id="KW-0540">Nuclease</keyword>
<evidence type="ECO:0000256" key="5">
    <source>
        <dbReference type="ARBA" id="ARBA00022801"/>
    </source>
</evidence>
<evidence type="ECO:0000313" key="7">
    <source>
        <dbReference type="EMBL" id="TCV80117.1"/>
    </source>
</evidence>
<keyword evidence="6" id="KW-0227">DNA damage</keyword>
<comment type="caution">
    <text evidence="7">The sequence shown here is derived from an EMBL/GenBank/DDBJ whole genome shotgun (WGS) entry which is preliminary data.</text>
</comment>
<keyword evidence="6" id="KW-0460">Magnesium</keyword>
<dbReference type="AlphaFoldDB" id="A0A4R3XS70"/>
<dbReference type="PANTHER" id="PTHR28511:SF1">
    <property type="entry name" value="ENDONUCLEASE V"/>
    <property type="match status" value="1"/>
</dbReference>
<name>A0A4R3XS70_9PROT</name>
<dbReference type="EMBL" id="SMCO01000030">
    <property type="protein sequence ID" value="TCV80117.1"/>
    <property type="molecule type" value="Genomic_DNA"/>
</dbReference>
<keyword evidence="4 6" id="KW-0255">Endonuclease</keyword>
<evidence type="ECO:0000256" key="4">
    <source>
        <dbReference type="ARBA" id="ARBA00022759"/>
    </source>
</evidence>
<evidence type="ECO:0000256" key="3">
    <source>
        <dbReference type="ARBA" id="ARBA00022722"/>
    </source>
</evidence>
<evidence type="ECO:0000256" key="6">
    <source>
        <dbReference type="HAMAP-Rule" id="MF_00801"/>
    </source>
</evidence>
<keyword evidence="6" id="KW-0479">Metal-binding</keyword>
<dbReference type="GO" id="GO:0000287">
    <property type="term" value="F:magnesium ion binding"/>
    <property type="evidence" value="ECO:0007669"/>
    <property type="project" value="UniProtKB-UniRule"/>
</dbReference>
<proteinExistence type="inferred from homology"/>
<dbReference type="Gene3D" id="3.30.2170.10">
    <property type="entry name" value="archaeoglobus fulgidus dsm 4304 superfamily"/>
    <property type="match status" value="1"/>
</dbReference>
<dbReference type="NCBIfam" id="NF008629">
    <property type="entry name" value="PRK11617.1"/>
    <property type="match status" value="1"/>
</dbReference>
<dbReference type="PANTHER" id="PTHR28511">
    <property type="entry name" value="ENDONUCLEASE V"/>
    <property type="match status" value="1"/>
</dbReference>
<dbReference type="CDD" id="cd06559">
    <property type="entry name" value="Endonuclease_V"/>
    <property type="match status" value="1"/>
</dbReference>
<comment type="similarity">
    <text evidence="6">Belongs to the endonuclease V family.</text>
</comment>
<dbReference type="GO" id="GO:0003727">
    <property type="term" value="F:single-stranded RNA binding"/>
    <property type="evidence" value="ECO:0007669"/>
    <property type="project" value="TreeGrafter"/>
</dbReference>
<keyword evidence="6" id="KW-0234">DNA repair</keyword>
<comment type="function">
    <text evidence="6">DNA repair enzyme involved in the repair of deaminated bases. Selectively cleaves double-stranded DNA at the second phosphodiester bond 3' to a deoxyinosine leaving behind the intact lesion on the nicked DNA.</text>
</comment>
<evidence type="ECO:0000256" key="2">
    <source>
        <dbReference type="ARBA" id="ARBA00022490"/>
    </source>
</evidence>
<reference evidence="7 8" key="1">
    <citation type="submission" date="2019-03" db="EMBL/GenBank/DDBJ databases">
        <title>Genomic Encyclopedia of Type Strains, Phase IV (KMG-IV): sequencing the most valuable type-strain genomes for metagenomic binning, comparative biology and taxonomic classification.</title>
        <authorList>
            <person name="Goeker M."/>
        </authorList>
    </citation>
    <scope>NUCLEOTIDE SEQUENCE [LARGE SCALE GENOMIC DNA]</scope>
    <source>
        <strain evidence="7 8">DSM 100309</strain>
    </source>
</reference>
<keyword evidence="2 6" id="KW-0963">Cytoplasm</keyword>
<dbReference type="GO" id="GO:0043737">
    <property type="term" value="F:deoxyribonuclease V activity"/>
    <property type="evidence" value="ECO:0007669"/>
    <property type="project" value="UniProtKB-UniRule"/>
</dbReference>
<keyword evidence="8" id="KW-1185">Reference proteome</keyword>
<organism evidence="7 8">
    <name type="scientific">Sulfurirhabdus autotrophica</name>
    <dbReference type="NCBI Taxonomy" id="1706046"/>
    <lineage>
        <taxon>Bacteria</taxon>
        <taxon>Pseudomonadati</taxon>
        <taxon>Pseudomonadota</taxon>
        <taxon>Betaproteobacteria</taxon>
        <taxon>Nitrosomonadales</taxon>
        <taxon>Sulfuricellaceae</taxon>
        <taxon>Sulfurirhabdus</taxon>
    </lineage>
</organism>
<dbReference type="GO" id="GO:0016891">
    <property type="term" value="F:RNA endonuclease activity producing 5'-phosphomonoesters, hydrolytic mechanism"/>
    <property type="evidence" value="ECO:0007669"/>
    <property type="project" value="TreeGrafter"/>
</dbReference>
<dbReference type="GO" id="GO:0006281">
    <property type="term" value="P:DNA repair"/>
    <property type="evidence" value="ECO:0007669"/>
    <property type="project" value="UniProtKB-UniRule"/>
</dbReference>
<dbReference type="Proteomes" id="UP000295367">
    <property type="component" value="Unassembled WGS sequence"/>
</dbReference>
<comment type="cofactor">
    <cofactor evidence="6">
        <name>Mg(2+)</name>
        <dbReference type="ChEBI" id="CHEBI:18420"/>
    </cofactor>
</comment>
<dbReference type="EC" id="3.1.21.7" evidence="6"/>
<dbReference type="GO" id="GO:0005737">
    <property type="term" value="C:cytoplasm"/>
    <property type="evidence" value="ECO:0007669"/>
    <property type="project" value="UniProtKB-SubCell"/>
</dbReference>
<dbReference type="HAMAP" id="MF_00801">
    <property type="entry name" value="Endonuclease_5"/>
    <property type="match status" value="1"/>
</dbReference>
<dbReference type="Pfam" id="PF04493">
    <property type="entry name" value="Endonuclease_5"/>
    <property type="match status" value="1"/>
</dbReference>
<gene>
    <name evidence="6" type="primary">nfi</name>
    <name evidence="7" type="ORF">EDC63_13030</name>
</gene>
<sequence>MPVMKIQARHPWNVTPQEAIAIQKALCAEIITSDALGQVHYVAGIDVGFEASNTITRAAIAILSFPELKLVDHVIARLPTQFPYVPGLLSFREVPAVLAAFEKLNIQPDLLLVDGQGIAHPRRFGIASHIGLLCDIPAIGVAKTRLIGEFSEVPNKRGAWSPLTYKGEIIGAVLRTRTDINPLYISPGHRISLQTAIHYVMACTTKFRLPETTRWAHRLASGKESDIQRALMKNATQKIFLQ</sequence>
<dbReference type="InterPro" id="IPR007581">
    <property type="entry name" value="Endonuclease-V"/>
</dbReference>
<feature type="binding site" evidence="6">
    <location>
        <position position="114"/>
    </location>
    <ligand>
        <name>Mg(2+)</name>
        <dbReference type="ChEBI" id="CHEBI:18420"/>
    </ligand>
</feature>
<evidence type="ECO:0000256" key="1">
    <source>
        <dbReference type="ARBA" id="ARBA00004496"/>
    </source>
</evidence>
<comment type="subcellular location">
    <subcellularLocation>
        <location evidence="1 6">Cytoplasm</location>
    </subcellularLocation>
</comment>
<keyword evidence="5 6" id="KW-0378">Hydrolase</keyword>
<evidence type="ECO:0000313" key="8">
    <source>
        <dbReference type="Proteomes" id="UP000295367"/>
    </source>
</evidence>
<protein>
    <recommendedName>
        <fullName evidence="6">Endonuclease V</fullName>
        <ecNumber evidence="6">3.1.21.7</ecNumber>
    </recommendedName>
    <alternativeName>
        <fullName evidence="6">Deoxyinosine 3'endonuclease</fullName>
    </alternativeName>
    <alternativeName>
        <fullName evidence="6">Deoxyribonuclease V</fullName>
        <shortName evidence="6">DNase V</shortName>
    </alternativeName>
</protein>